<dbReference type="PROSITE" id="PS51257">
    <property type="entry name" value="PROKAR_LIPOPROTEIN"/>
    <property type="match status" value="1"/>
</dbReference>
<sequence length="270" mass="29568">MRKIIIPVLALLLLSSCQEDDVKPNVDAISATEALTEYVTVNKVFQDVGNNGGDALLSAESSATSKSSKIQTDEGPIITIEPLDFTTFPKTTTIDYQSGVLCKDGITRKGIVTIVSTNWYGETGSEHTTTFTDYYHEDFKVEGIHKVKNLGKNQDDNSTYSVTIENGKITTKAGATINYTENSTRTWIAGSDTPLNIWDDEYMLEGTQTGVSSKDVEYTLTVEKPLHFVLLPRGIKSGILNLDIGGLKDVKLNYEDSTITILGKSYPFGD</sequence>
<keyword evidence="3" id="KW-1185">Reference proteome</keyword>
<dbReference type="KEGG" id="fek:C1H87_03395"/>
<evidence type="ECO:0000256" key="1">
    <source>
        <dbReference type="SAM" id="SignalP"/>
    </source>
</evidence>
<evidence type="ECO:0000313" key="3">
    <source>
        <dbReference type="Proteomes" id="UP000235826"/>
    </source>
</evidence>
<feature type="signal peptide" evidence="1">
    <location>
        <begin position="1"/>
        <end position="19"/>
    </location>
</feature>
<reference evidence="2 3" key="1">
    <citation type="submission" date="2018-01" db="EMBL/GenBank/DDBJ databases">
        <title>Complete genome sequence of Flavivirga eckloniae ECD14 isolated from seaweed Ecklonia cava.</title>
        <authorList>
            <person name="Lee J.H."/>
            <person name="Baik K.S."/>
            <person name="Seong C.N."/>
        </authorList>
    </citation>
    <scope>NUCLEOTIDE SEQUENCE [LARGE SCALE GENOMIC DNA]</scope>
    <source>
        <strain evidence="2 3">ECD14</strain>
    </source>
</reference>
<dbReference type="Proteomes" id="UP000235826">
    <property type="component" value="Chromosome"/>
</dbReference>
<protein>
    <recommendedName>
        <fullName evidence="4">Lipocalin-like domain-containing protein</fullName>
    </recommendedName>
</protein>
<dbReference type="EMBL" id="CP025791">
    <property type="protein sequence ID" value="AUP77810.1"/>
    <property type="molecule type" value="Genomic_DNA"/>
</dbReference>
<dbReference type="OrthoDB" id="1114031at2"/>
<gene>
    <name evidence="2" type="ORF">C1H87_03395</name>
</gene>
<feature type="chain" id="PRO_5014947154" description="Lipocalin-like domain-containing protein" evidence="1">
    <location>
        <begin position="20"/>
        <end position="270"/>
    </location>
</feature>
<accession>A0A2K9PL80</accession>
<dbReference type="AlphaFoldDB" id="A0A2K9PL80"/>
<name>A0A2K9PL80_9FLAO</name>
<evidence type="ECO:0008006" key="4">
    <source>
        <dbReference type="Google" id="ProtNLM"/>
    </source>
</evidence>
<keyword evidence="1" id="KW-0732">Signal</keyword>
<proteinExistence type="predicted"/>
<dbReference type="RefSeq" id="WP_102754469.1">
    <property type="nucleotide sequence ID" value="NZ_CP025791.1"/>
</dbReference>
<organism evidence="2 3">
    <name type="scientific">Flavivirga eckloniae</name>
    <dbReference type="NCBI Taxonomy" id="1803846"/>
    <lineage>
        <taxon>Bacteria</taxon>
        <taxon>Pseudomonadati</taxon>
        <taxon>Bacteroidota</taxon>
        <taxon>Flavobacteriia</taxon>
        <taxon>Flavobacteriales</taxon>
        <taxon>Flavobacteriaceae</taxon>
        <taxon>Flavivirga</taxon>
    </lineage>
</organism>
<evidence type="ECO:0000313" key="2">
    <source>
        <dbReference type="EMBL" id="AUP77810.1"/>
    </source>
</evidence>